<name>A0A8H9LI00_9ACTN</name>
<evidence type="ECO:0000256" key="1">
    <source>
        <dbReference type="SAM" id="MobiDB-lite"/>
    </source>
</evidence>
<evidence type="ECO:0000313" key="3">
    <source>
        <dbReference type="Proteomes" id="UP000653480"/>
    </source>
</evidence>
<dbReference type="SUPFAM" id="SSF53383">
    <property type="entry name" value="PLP-dependent transferases"/>
    <property type="match status" value="1"/>
</dbReference>
<feature type="compositionally biased region" description="Basic and acidic residues" evidence="1">
    <location>
        <begin position="93"/>
        <end position="123"/>
    </location>
</feature>
<keyword evidence="3" id="KW-1185">Reference proteome</keyword>
<feature type="region of interest" description="Disordered" evidence="1">
    <location>
        <begin position="93"/>
        <end position="166"/>
    </location>
</feature>
<gene>
    <name evidence="2" type="ORF">GCM10011574_45290</name>
</gene>
<comment type="caution">
    <text evidence="2">The sequence shown here is derived from an EMBL/GenBank/DDBJ whole genome shotgun (WGS) entry which is preliminary data.</text>
</comment>
<sequence length="166" mass="18028">MLNGKYAEGYPGHRYDRGGEMADRAEQIAVERPSGCSGQIMPPCSPTAAPRPSWRRTRPFYGRGTPSLAPERGGHITRGSKVNFSGRWFHVVSDDRDLREQDRHALRDHPGHGRGGNEGDRVSRRPGHPAAGCDNVDPRTGKGADRDASGISPSGIGRSMSFACHN</sequence>
<protein>
    <submittedName>
        <fullName evidence="2">Uncharacterized protein</fullName>
    </submittedName>
</protein>
<dbReference type="Proteomes" id="UP000653480">
    <property type="component" value="Unassembled WGS sequence"/>
</dbReference>
<reference evidence="2" key="2">
    <citation type="submission" date="2020-09" db="EMBL/GenBank/DDBJ databases">
        <authorList>
            <person name="Sun Q."/>
            <person name="Zhou Y."/>
        </authorList>
    </citation>
    <scope>NUCLEOTIDE SEQUENCE</scope>
    <source>
        <strain evidence="2">CGMCC 4.7138</strain>
    </source>
</reference>
<dbReference type="InterPro" id="IPR015424">
    <property type="entry name" value="PyrdxlP-dep_Trfase"/>
</dbReference>
<dbReference type="EMBL" id="BMMN01000008">
    <property type="protein sequence ID" value="GGO19614.1"/>
    <property type="molecule type" value="Genomic_DNA"/>
</dbReference>
<feature type="compositionally biased region" description="Basic and acidic residues" evidence="1">
    <location>
        <begin position="136"/>
        <end position="148"/>
    </location>
</feature>
<dbReference type="AlphaFoldDB" id="A0A8H9LI00"/>
<proteinExistence type="predicted"/>
<feature type="region of interest" description="Disordered" evidence="1">
    <location>
        <begin position="33"/>
        <end position="80"/>
    </location>
</feature>
<evidence type="ECO:0000313" key="2">
    <source>
        <dbReference type="EMBL" id="GGO19614.1"/>
    </source>
</evidence>
<reference evidence="2" key="1">
    <citation type="journal article" date="2014" name="Int. J. Syst. Evol. Microbiol.">
        <title>Complete genome sequence of Corynebacterium casei LMG S-19264T (=DSM 44701T), isolated from a smear-ripened cheese.</title>
        <authorList>
            <consortium name="US DOE Joint Genome Institute (JGI-PGF)"/>
            <person name="Walter F."/>
            <person name="Albersmeier A."/>
            <person name="Kalinowski J."/>
            <person name="Ruckert C."/>
        </authorList>
    </citation>
    <scope>NUCLEOTIDE SEQUENCE</scope>
    <source>
        <strain evidence="2">CGMCC 4.7138</strain>
    </source>
</reference>
<organism evidence="2 3">
    <name type="scientific">Microbispora bryophytorum</name>
    <dbReference type="NCBI Taxonomy" id="1460882"/>
    <lineage>
        <taxon>Bacteria</taxon>
        <taxon>Bacillati</taxon>
        <taxon>Actinomycetota</taxon>
        <taxon>Actinomycetes</taxon>
        <taxon>Streptosporangiales</taxon>
        <taxon>Streptosporangiaceae</taxon>
        <taxon>Microbispora</taxon>
    </lineage>
</organism>
<accession>A0A8H9LI00</accession>